<feature type="signal peptide" evidence="1">
    <location>
        <begin position="1"/>
        <end position="20"/>
    </location>
</feature>
<reference evidence="2 3" key="1">
    <citation type="journal article" date="2019" name="ISME J.">
        <title>Evolution in action: habitat transition from sediment to the pelagial leads to genome streamlining in Methylophilaceae.</title>
        <authorList>
            <person name="Salcher M."/>
            <person name="Schaefle D."/>
            <person name="Kaspar M."/>
            <person name="Neuenschwander S.M."/>
            <person name="Ghai R."/>
        </authorList>
    </citation>
    <scope>NUCLEOTIDE SEQUENCE [LARGE SCALE GENOMIC DNA]</scope>
    <source>
        <strain evidence="2 3">MMS-RVI-51</strain>
    </source>
</reference>
<feature type="chain" id="PRO_5043690482" evidence="1">
    <location>
        <begin position="21"/>
        <end position="215"/>
    </location>
</feature>
<sequence>MMIFRFVFLLTLISLLSACASVTGSPNQSVSVQARASNGKEVKEAACDLINKRGTWFITTPGTVQIHRSNDDLQVTCRKEGFDNGRASVVSDTKGSMFGNIILGGGIGAVVDHNNGSAYEYPTFIQIIMGADSVIGTPRDNTPINTNPMGGGPVSNIPNKQIETQLPKNIPAEIKEPIKKETQQEKLKQVKDLYDKGLITKEIYIERQRKIMDGS</sequence>
<organism evidence="2 3">
    <name type="scientific">Candidatus Methylopumilus universalis</name>
    <dbReference type="NCBI Taxonomy" id="2588536"/>
    <lineage>
        <taxon>Bacteria</taxon>
        <taxon>Pseudomonadati</taxon>
        <taxon>Pseudomonadota</taxon>
        <taxon>Betaproteobacteria</taxon>
        <taxon>Nitrosomonadales</taxon>
        <taxon>Methylophilaceae</taxon>
        <taxon>Candidatus Methylopumilus</taxon>
    </lineage>
</organism>
<accession>A0AAX1F140</accession>
<dbReference type="RefSeq" id="WP_139868733.1">
    <property type="nucleotide sequence ID" value="NZ_CP040949.1"/>
</dbReference>
<dbReference type="PROSITE" id="PS51257">
    <property type="entry name" value="PROKAR_LIPOPROTEIN"/>
    <property type="match status" value="1"/>
</dbReference>
<keyword evidence="1" id="KW-0732">Signal</keyword>
<dbReference type="AlphaFoldDB" id="A0AAX1F140"/>
<name>A0AAX1F140_9PROT</name>
<gene>
    <name evidence="2" type="ORF">FIT94_06540</name>
</gene>
<protein>
    <submittedName>
        <fullName evidence="2">SHOCT domain-containing protein</fullName>
    </submittedName>
</protein>
<evidence type="ECO:0000256" key="1">
    <source>
        <dbReference type="SAM" id="SignalP"/>
    </source>
</evidence>
<evidence type="ECO:0000313" key="2">
    <source>
        <dbReference type="EMBL" id="QDC41693.1"/>
    </source>
</evidence>
<dbReference type="GeneID" id="66285550"/>
<proteinExistence type="predicted"/>
<dbReference type="KEGG" id="muv:FIT94_06540"/>
<dbReference type="EMBL" id="CP040953">
    <property type="protein sequence ID" value="QDC41693.1"/>
    <property type="molecule type" value="Genomic_DNA"/>
</dbReference>
<evidence type="ECO:0000313" key="3">
    <source>
        <dbReference type="Proteomes" id="UP000314901"/>
    </source>
</evidence>
<dbReference type="Proteomes" id="UP000314901">
    <property type="component" value="Chromosome"/>
</dbReference>